<keyword evidence="5" id="KW-0804">Transcription</keyword>
<evidence type="ECO:0000256" key="2">
    <source>
        <dbReference type="ARBA" id="ARBA00007163"/>
    </source>
</evidence>
<dbReference type="PANTHER" id="PTHR45693">
    <property type="entry name" value="TRANSCRIPTION FACTOR TGA9"/>
    <property type="match status" value="1"/>
</dbReference>
<evidence type="ECO:0000256" key="1">
    <source>
        <dbReference type="ARBA" id="ARBA00004123"/>
    </source>
</evidence>
<dbReference type="OrthoDB" id="1737353at2759"/>
<dbReference type="FunFam" id="1.20.5.170:FF:000019">
    <property type="entry name" value="BZIP family transcription factor"/>
    <property type="match status" value="1"/>
</dbReference>
<proteinExistence type="inferred from homology"/>
<protein>
    <recommendedName>
        <fullName evidence="9">BZIP domain-containing protein</fullName>
    </recommendedName>
</protein>
<keyword evidence="4" id="KW-0238">DNA-binding</keyword>
<feature type="region of interest" description="Disordered" evidence="8">
    <location>
        <begin position="210"/>
        <end position="233"/>
    </location>
</feature>
<dbReference type="PANTHER" id="PTHR45693:SF9">
    <property type="entry name" value="TRANSCRIPTION FACTOR TGA9"/>
    <property type="match status" value="1"/>
</dbReference>
<organism evidence="10 11">
    <name type="scientific">Coptis chinensis</name>
    <dbReference type="NCBI Taxonomy" id="261450"/>
    <lineage>
        <taxon>Eukaryota</taxon>
        <taxon>Viridiplantae</taxon>
        <taxon>Streptophyta</taxon>
        <taxon>Embryophyta</taxon>
        <taxon>Tracheophyta</taxon>
        <taxon>Spermatophyta</taxon>
        <taxon>Magnoliopsida</taxon>
        <taxon>Ranunculales</taxon>
        <taxon>Ranunculaceae</taxon>
        <taxon>Coptidoideae</taxon>
        <taxon>Coptis</taxon>
    </lineage>
</organism>
<feature type="coiled-coil region" evidence="7">
    <location>
        <begin position="89"/>
        <end position="116"/>
    </location>
</feature>
<accession>A0A835MCK4</accession>
<comment type="caution">
    <text evidence="10">The sequence shown here is derived from an EMBL/GenBank/DDBJ whole genome shotgun (WGS) entry which is preliminary data.</text>
</comment>
<evidence type="ECO:0000259" key="9">
    <source>
        <dbReference type="PROSITE" id="PS50217"/>
    </source>
</evidence>
<dbReference type="InterPro" id="IPR046347">
    <property type="entry name" value="bZIP_sf"/>
</dbReference>
<dbReference type="EMBL" id="JADFTS010000001">
    <property type="protein sequence ID" value="KAF9624667.1"/>
    <property type="molecule type" value="Genomic_DNA"/>
</dbReference>
<dbReference type="GO" id="GO:0005634">
    <property type="term" value="C:nucleus"/>
    <property type="evidence" value="ECO:0007669"/>
    <property type="project" value="UniProtKB-SubCell"/>
</dbReference>
<dbReference type="PROSITE" id="PS00036">
    <property type="entry name" value="BZIP_BASIC"/>
    <property type="match status" value="1"/>
</dbReference>
<dbReference type="AlphaFoldDB" id="A0A835MCK4"/>
<feature type="domain" description="BZIP" evidence="9">
    <location>
        <begin position="73"/>
        <end position="112"/>
    </location>
</feature>
<gene>
    <name evidence="10" type="ORF">IFM89_012844</name>
</gene>
<evidence type="ECO:0000256" key="3">
    <source>
        <dbReference type="ARBA" id="ARBA00023015"/>
    </source>
</evidence>
<evidence type="ECO:0000313" key="10">
    <source>
        <dbReference type="EMBL" id="KAF9624667.1"/>
    </source>
</evidence>
<keyword evidence="6" id="KW-0539">Nucleus</keyword>
<evidence type="ECO:0000256" key="6">
    <source>
        <dbReference type="ARBA" id="ARBA00023242"/>
    </source>
</evidence>
<keyword evidence="3" id="KW-0805">Transcription regulation</keyword>
<name>A0A835MCK4_9MAGN</name>
<evidence type="ECO:0000313" key="11">
    <source>
        <dbReference type="Proteomes" id="UP000631114"/>
    </source>
</evidence>
<reference evidence="10 11" key="1">
    <citation type="submission" date="2020-10" db="EMBL/GenBank/DDBJ databases">
        <title>The Coptis chinensis genome and diversification of protoberbering-type alkaloids.</title>
        <authorList>
            <person name="Wang B."/>
            <person name="Shu S."/>
            <person name="Song C."/>
            <person name="Liu Y."/>
        </authorList>
    </citation>
    <scope>NUCLEOTIDE SEQUENCE [LARGE SCALE GENOMIC DNA]</scope>
    <source>
        <strain evidence="10">HL-2020</strain>
        <tissue evidence="10">Leaf</tissue>
    </source>
</reference>
<dbReference type="SUPFAM" id="SSF57959">
    <property type="entry name" value="Leucine zipper domain"/>
    <property type="match status" value="1"/>
</dbReference>
<evidence type="ECO:0000256" key="7">
    <source>
        <dbReference type="SAM" id="Coils"/>
    </source>
</evidence>
<dbReference type="Gene3D" id="1.20.5.170">
    <property type="match status" value="1"/>
</dbReference>
<evidence type="ECO:0000256" key="4">
    <source>
        <dbReference type="ARBA" id="ARBA00023125"/>
    </source>
</evidence>
<evidence type="ECO:0000256" key="8">
    <source>
        <dbReference type="SAM" id="MobiDB-lite"/>
    </source>
</evidence>
<dbReference type="Proteomes" id="UP000631114">
    <property type="component" value="Unassembled WGS sequence"/>
</dbReference>
<dbReference type="PROSITE" id="PS50217">
    <property type="entry name" value="BZIP"/>
    <property type="match status" value="1"/>
</dbReference>
<dbReference type="GO" id="GO:0003677">
    <property type="term" value="F:DNA binding"/>
    <property type="evidence" value="ECO:0007669"/>
    <property type="project" value="UniProtKB-KW"/>
</dbReference>
<dbReference type="GO" id="GO:0003700">
    <property type="term" value="F:DNA-binding transcription factor activity"/>
    <property type="evidence" value="ECO:0007669"/>
    <property type="project" value="InterPro"/>
</dbReference>
<sequence length="378" mass="43641">MIMIIQGEATECMPELHLRERVLVQLQINNLMQRSTFSFILLYIIFMDSMNHLSSWKDSYFCLFVNCLFQTLRRLAQNREAARKSRLRKKAYVQQLESSRIKLTQLEQDLQRARSQVLKINNFEKMKLFFYCFVHRNLVVFLVGGSGGANLSSGRIIPNAAIFDMEYTRWLEDDHRYMSEFWTALQAHLSNEEDASNEVETENGIEKLVEANTVDFQSHEKDTNDESNREDNDTLNEEGFFVDAKQDGETQVEPIIVEEGQMGAPEGTEQYGQSVIQEDLNDQWQLVVHEQLQEQDIFGEPEMVLQILNQRDRKMKAPGQSVDCESPKNTSWADMAEEGTEARLKEALPYSKHKPQWKLQNVAPPTTRAKAGVGTSKK</sequence>
<keyword evidence="11" id="KW-1185">Reference proteome</keyword>
<comment type="subcellular location">
    <subcellularLocation>
        <location evidence="1">Nucleus</location>
    </subcellularLocation>
</comment>
<feature type="compositionally biased region" description="Basic and acidic residues" evidence="8">
    <location>
        <begin position="217"/>
        <end position="232"/>
    </location>
</feature>
<evidence type="ECO:0000256" key="5">
    <source>
        <dbReference type="ARBA" id="ARBA00023163"/>
    </source>
</evidence>
<keyword evidence="7" id="KW-0175">Coiled coil</keyword>
<comment type="similarity">
    <text evidence="2">Belongs to the bZIP family.</text>
</comment>
<dbReference type="SMART" id="SM00338">
    <property type="entry name" value="BRLZ"/>
    <property type="match status" value="1"/>
</dbReference>
<dbReference type="InterPro" id="IPR004827">
    <property type="entry name" value="bZIP"/>
</dbReference>
<dbReference type="Pfam" id="PF00170">
    <property type="entry name" value="bZIP_1"/>
    <property type="match status" value="1"/>
</dbReference>